<feature type="transmembrane region" description="Helical" evidence="1">
    <location>
        <begin position="744"/>
        <end position="762"/>
    </location>
</feature>
<feature type="transmembrane region" description="Helical" evidence="1">
    <location>
        <begin position="260"/>
        <end position="277"/>
    </location>
</feature>
<feature type="transmembrane region" description="Helical" evidence="1">
    <location>
        <begin position="146"/>
        <end position="169"/>
    </location>
</feature>
<dbReference type="PANTHER" id="PTHR43471">
    <property type="entry name" value="ABC TRANSPORTER PERMEASE"/>
    <property type="match status" value="1"/>
</dbReference>
<evidence type="ECO:0000259" key="2">
    <source>
        <dbReference type="Pfam" id="PF09822"/>
    </source>
</evidence>
<dbReference type="Proteomes" id="UP001220610">
    <property type="component" value="Chromosome"/>
</dbReference>
<keyword evidence="1" id="KW-0812">Transmembrane</keyword>
<dbReference type="GO" id="GO:0140359">
    <property type="term" value="F:ABC-type transporter activity"/>
    <property type="evidence" value="ECO:0007669"/>
    <property type="project" value="InterPro"/>
</dbReference>
<sequence length="767" mass="85632">MKTIFKIAASELRSLFYSPIAWFLLIVYFIQCGVGFMETVELIAREQENGARYPMSMIGFLFGGSRGVFSTVMGSLYLYLPLLTMGLISREKNNGTIRLLYSSPIDVHEIVLGKFLAMVAFSAILVGIVGLYVATAHIMVINPDTAMLLSGLLGLFLLVCTYSAIGLFMSGLTNYQIVAAVCTFVTIWVLGYVGKMWQDIDFVRNLTYFLSISGRTNKMLAGLITSKDLIYFMVIIFMFLSFSILRLKADMEIKPVIVKVGRYLAVLVVALAIGYVSSIPKLVGYADVTVDKSNTITPAAQKIIQELGDEPLEVTAYCNLLGPFWYMGAPGSENSNLGRWEPYMRFKHNMTLNTVLFYDTVYNDGGMLARRYPNRSLEEMAKQAANSMDLNLKKFKTPAEIRQLVDRTGEGEGYLMQLTYKNKKTFLRVFDDNRQWPSESEVAAAFKRLVQDSMPRITFVTGHYERDIHKMGDRQYKALTNLVSFRYSLVNQGFDVDTVALETQEIPQGISVLVLADPRSSLTPVALEKIQQYIQRGGNLLISGEPGKQANLNPLLQTLNVQLLDGMIVQQSKDLQPELAAPLLTEAAAGIYKALEHAHHDSAKVSMPSAAALSFKEGGDFAIQPLLLTDPRRSWLKKQPLVSDSAEVQFDSVAGDERKAFPLALKLTRKINDREQRIVVLGDADFMGNSELSRPNLRTANFVFNTGLFSWLSDGEFPVDSSRPGAEDTRITLSKTQAKTWRIIYLYVIPGILVGLGALLLIRRKRK</sequence>
<feature type="transmembrane region" description="Helical" evidence="1">
    <location>
        <begin position="20"/>
        <end position="37"/>
    </location>
</feature>
<feature type="transmembrane region" description="Helical" evidence="1">
    <location>
        <begin position="58"/>
        <end position="80"/>
    </location>
</feature>
<dbReference type="Pfam" id="PF09822">
    <property type="entry name" value="ABC_transp_aux"/>
    <property type="match status" value="1"/>
</dbReference>
<keyword evidence="1" id="KW-0472">Membrane</keyword>
<proteinExistence type="predicted"/>
<feature type="domain" description="ABC-type uncharacterised transport system" evidence="2">
    <location>
        <begin position="455"/>
        <end position="691"/>
    </location>
</feature>
<accession>A0AAJ6BJZ5</accession>
<organism evidence="3 4">
    <name type="scientific">Candidatus Pseudobacter hemicellulosilyticus</name>
    <dbReference type="NCBI Taxonomy" id="3121375"/>
    <lineage>
        <taxon>Bacteria</taxon>
        <taxon>Pseudomonadati</taxon>
        <taxon>Bacteroidota</taxon>
        <taxon>Chitinophagia</taxon>
        <taxon>Chitinophagales</taxon>
        <taxon>Chitinophagaceae</taxon>
        <taxon>Pseudobacter</taxon>
    </lineage>
</organism>
<dbReference type="InterPro" id="IPR019196">
    <property type="entry name" value="ABC_transp_unknown"/>
</dbReference>
<dbReference type="AlphaFoldDB" id="A0AAJ6BJZ5"/>
<protein>
    <submittedName>
        <fullName evidence="3">Gldg family protein</fullName>
    </submittedName>
</protein>
<feature type="transmembrane region" description="Helical" evidence="1">
    <location>
        <begin position="115"/>
        <end position="134"/>
    </location>
</feature>
<reference evidence="3" key="1">
    <citation type="submission" date="2023-03" db="EMBL/GenBank/DDBJ databases">
        <title>Andean soil-derived lignocellulolytic bacterial consortium as a source of novel taxa and putative plastic-active enzymes.</title>
        <authorList>
            <person name="Diaz-Garcia L."/>
            <person name="Chuvochina M."/>
            <person name="Feuerriegel G."/>
            <person name="Bunk B."/>
            <person name="Sproer C."/>
            <person name="Streit W.R."/>
            <person name="Rodriguez L.M."/>
            <person name="Overmann J."/>
            <person name="Jimenez D.J."/>
        </authorList>
    </citation>
    <scope>NUCLEOTIDE SEQUENCE</scope>
    <source>
        <strain evidence="3">MAG 7</strain>
    </source>
</reference>
<name>A0AAJ6BJZ5_9BACT</name>
<dbReference type="GO" id="GO:0005886">
    <property type="term" value="C:plasma membrane"/>
    <property type="evidence" value="ECO:0007669"/>
    <property type="project" value="UniProtKB-SubCell"/>
</dbReference>
<dbReference type="EMBL" id="CP119311">
    <property type="protein sequence ID" value="WEK38419.1"/>
    <property type="molecule type" value="Genomic_DNA"/>
</dbReference>
<evidence type="ECO:0000313" key="4">
    <source>
        <dbReference type="Proteomes" id="UP001220610"/>
    </source>
</evidence>
<dbReference type="InterPro" id="IPR029062">
    <property type="entry name" value="Class_I_gatase-like"/>
</dbReference>
<dbReference type="Pfam" id="PF12679">
    <property type="entry name" value="ABC2_membrane_2"/>
    <property type="match status" value="1"/>
</dbReference>
<evidence type="ECO:0000256" key="1">
    <source>
        <dbReference type="SAM" id="Phobius"/>
    </source>
</evidence>
<evidence type="ECO:0000313" key="3">
    <source>
        <dbReference type="EMBL" id="WEK38419.1"/>
    </source>
</evidence>
<feature type="transmembrane region" description="Helical" evidence="1">
    <location>
        <begin position="175"/>
        <end position="194"/>
    </location>
</feature>
<dbReference type="SUPFAM" id="SSF52317">
    <property type="entry name" value="Class I glutamine amidotransferase-like"/>
    <property type="match status" value="1"/>
</dbReference>
<gene>
    <name evidence="3" type="ORF">P0Y53_13010</name>
</gene>
<feature type="transmembrane region" description="Helical" evidence="1">
    <location>
        <begin position="230"/>
        <end position="248"/>
    </location>
</feature>
<keyword evidence="1" id="KW-1133">Transmembrane helix</keyword>